<feature type="transmembrane region" description="Helical" evidence="1">
    <location>
        <begin position="76"/>
        <end position="96"/>
    </location>
</feature>
<feature type="transmembrane region" description="Helical" evidence="1">
    <location>
        <begin position="108"/>
        <end position="133"/>
    </location>
</feature>
<feature type="transmembrane region" description="Helical" evidence="1">
    <location>
        <begin position="50"/>
        <end position="69"/>
    </location>
</feature>
<proteinExistence type="predicted"/>
<sequence length="351" mass="38404">MEKENQKNQKNQKTKTRVSKTLNLFRNFGLKAIPIMMVRNSLVEESELTLNFLVLIISSCLIATFGLVLDSAAVIIGAMIIAPLMLPLRGLSFATLEGDWQLLRSSFVSIAVGTVLGISCSWLVGTVIGFPEFGAQVLARTQPNLIDLLVAIVAGGISGFSKIRPSLEDAVPGTAIAVALMPPLCVVGLTLSQGEWAYSQGAFLLYITNLIGINLACMIVYVFSGYAQSTELSRSLNWGFSLVLIAVLVVPLGLTFWDVLEQGRVEEPVQELINKSRVFNKPGITEVSTWKINRKTNPPSIEMDIRSTKPITSEQVQRFEDSVNIKLGKPFKVRVEVTPFIPVESPNPKPN</sequence>
<evidence type="ECO:0000256" key="1">
    <source>
        <dbReference type="SAM" id="Phobius"/>
    </source>
</evidence>
<dbReference type="PANTHER" id="PTHR20992:SF9">
    <property type="entry name" value="AT15442P-RELATED"/>
    <property type="match status" value="1"/>
</dbReference>
<dbReference type="Pfam" id="PF04087">
    <property type="entry name" value="DUF389"/>
    <property type="match status" value="1"/>
</dbReference>
<gene>
    <name evidence="2" type="ORF">BJP36_25920</name>
</gene>
<feature type="transmembrane region" description="Helical" evidence="1">
    <location>
        <begin position="203"/>
        <end position="224"/>
    </location>
</feature>
<dbReference type="PANTHER" id="PTHR20992">
    <property type="entry name" value="AT15442P-RELATED"/>
    <property type="match status" value="1"/>
</dbReference>
<name>A0A1D9GBB1_MOOP1</name>
<keyword evidence="1" id="KW-0812">Transmembrane</keyword>
<reference evidence="3" key="1">
    <citation type="submission" date="2016-10" db="EMBL/GenBank/DDBJ databases">
        <title>Comparative genomics uncovers the prolific and rare metabolic potential of the cyanobacterial genus Moorea.</title>
        <authorList>
            <person name="Leao T."/>
            <person name="Castelao G."/>
            <person name="Korobeynikov A."/>
            <person name="Monroe E.A."/>
            <person name="Podell S."/>
            <person name="Glukhov E."/>
            <person name="Allen E."/>
            <person name="Gerwick W.H."/>
            <person name="Gerwick L."/>
        </authorList>
    </citation>
    <scope>NUCLEOTIDE SEQUENCE [LARGE SCALE GENOMIC DNA]</scope>
    <source>
        <strain evidence="3">JHB</strain>
    </source>
</reference>
<dbReference type="InterPro" id="IPR005240">
    <property type="entry name" value="DUF389"/>
</dbReference>
<feature type="transmembrane region" description="Helical" evidence="1">
    <location>
        <begin position="170"/>
        <end position="191"/>
    </location>
</feature>
<accession>A0A1D9GBB1</accession>
<dbReference type="Proteomes" id="UP000176944">
    <property type="component" value="Chromosome"/>
</dbReference>
<protein>
    <submittedName>
        <fullName evidence="2">DUF389 domain-containing protein</fullName>
    </submittedName>
</protein>
<dbReference type="EMBL" id="CP017708">
    <property type="protein sequence ID" value="AOY84897.2"/>
    <property type="molecule type" value="Genomic_DNA"/>
</dbReference>
<dbReference type="AlphaFoldDB" id="A0A1D9GBB1"/>
<evidence type="ECO:0000313" key="3">
    <source>
        <dbReference type="Proteomes" id="UP000176944"/>
    </source>
</evidence>
<feature type="transmembrane region" description="Helical" evidence="1">
    <location>
        <begin position="145"/>
        <end position="164"/>
    </location>
</feature>
<organism evidence="2 3">
    <name type="scientific">Moorena producens (strain JHB)</name>
    <dbReference type="NCBI Taxonomy" id="1454205"/>
    <lineage>
        <taxon>Bacteria</taxon>
        <taxon>Bacillati</taxon>
        <taxon>Cyanobacteriota</taxon>
        <taxon>Cyanophyceae</taxon>
        <taxon>Coleofasciculales</taxon>
        <taxon>Coleofasciculaceae</taxon>
        <taxon>Moorena</taxon>
    </lineage>
</organism>
<feature type="transmembrane region" description="Helical" evidence="1">
    <location>
        <begin position="236"/>
        <end position="257"/>
    </location>
</feature>
<keyword evidence="1" id="KW-1133">Transmembrane helix</keyword>
<keyword evidence="1" id="KW-0472">Membrane</keyword>
<evidence type="ECO:0000313" key="2">
    <source>
        <dbReference type="EMBL" id="AOY84897.2"/>
    </source>
</evidence>